<evidence type="ECO:0000259" key="5">
    <source>
        <dbReference type="Pfam" id="PF00728"/>
    </source>
</evidence>
<evidence type="ECO:0000256" key="4">
    <source>
        <dbReference type="ARBA" id="ARBA00022801"/>
    </source>
</evidence>
<comment type="similarity">
    <text evidence="2">Belongs to the glycosyl hydrolase 20 family.</text>
</comment>
<evidence type="ECO:0000256" key="1">
    <source>
        <dbReference type="ARBA" id="ARBA00001231"/>
    </source>
</evidence>
<protein>
    <recommendedName>
        <fullName evidence="3">beta-N-acetylhexosaminidase</fullName>
        <ecNumber evidence="3">3.2.1.52</ecNumber>
    </recommendedName>
</protein>
<organism evidence="7 8">
    <name type="scientific">Mya arenaria</name>
    <name type="common">Soft-shell clam</name>
    <dbReference type="NCBI Taxonomy" id="6604"/>
    <lineage>
        <taxon>Eukaryota</taxon>
        <taxon>Metazoa</taxon>
        <taxon>Spiralia</taxon>
        <taxon>Lophotrochozoa</taxon>
        <taxon>Mollusca</taxon>
        <taxon>Bivalvia</taxon>
        <taxon>Autobranchia</taxon>
        <taxon>Heteroconchia</taxon>
        <taxon>Euheterodonta</taxon>
        <taxon>Imparidentia</taxon>
        <taxon>Neoheterodontei</taxon>
        <taxon>Myida</taxon>
        <taxon>Myoidea</taxon>
        <taxon>Myidae</taxon>
        <taxon>Mya</taxon>
    </lineage>
</organism>
<comment type="catalytic activity">
    <reaction evidence="1">
        <text>Hydrolysis of terminal non-reducing N-acetyl-D-hexosamine residues in N-acetyl-beta-D-hexosaminides.</text>
        <dbReference type="EC" id="3.2.1.52"/>
    </reaction>
</comment>
<dbReference type="SUPFAM" id="SSF51445">
    <property type="entry name" value="(Trans)glycosidases"/>
    <property type="match status" value="1"/>
</dbReference>
<dbReference type="EC" id="3.2.1.52" evidence="3"/>
<evidence type="ECO:0000256" key="2">
    <source>
        <dbReference type="ARBA" id="ARBA00006285"/>
    </source>
</evidence>
<keyword evidence="4" id="KW-0378">Hydrolase</keyword>
<dbReference type="Proteomes" id="UP001164746">
    <property type="component" value="Chromosome 14"/>
</dbReference>
<dbReference type="EMBL" id="CP111025">
    <property type="protein sequence ID" value="WAR26470.1"/>
    <property type="molecule type" value="Genomic_DNA"/>
</dbReference>
<accession>A0ABY7FW90</accession>
<evidence type="ECO:0000313" key="8">
    <source>
        <dbReference type="Proteomes" id="UP001164746"/>
    </source>
</evidence>
<dbReference type="Gene3D" id="3.20.20.80">
    <property type="entry name" value="Glycosidases"/>
    <property type="match status" value="1"/>
</dbReference>
<gene>
    <name evidence="7" type="ORF">MAR_012174</name>
</gene>
<proteinExistence type="inferred from homology"/>
<sequence length="164" mass="18758">MIALKVLTFFGLVLSTLLWHASVFFHIGIQGALWSETVRTSENMDFMIFPRLLALAERSWYKAGFESTPKHDEAFVREWSAFAKAVGSREFRRLNEMNIAFRIPPPGGRQVVYVMLINLMVIIELKDGSVQVTTTYPGLGVEISKDNGHSWQMVQQDLINNEHR</sequence>
<name>A0ABY7FW90_MYAAR</name>
<dbReference type="InterPro" id="IPR004867">
    <property type="entry name" value="CHB_C_dom"/>
</dbReference>
<evidence type="ECO:0000256" key="3">
    <source>
        <dbReference type="ARBA" id="ARBA00012663"/>
    </source>
</evidence>
<feature type="domain" description="Chitobiase C-terminal" evidence="6">
    <location>
        <begin position="125"/>
        <end position="156"/>
    </location>
</feature>
<dbReference type="InterPro" id="IPR015883">
    <property type="entry name" value="Glyco_hydro_20_cat"/>
</dbReference>
<dbReference type="InterPro" id="IPR014756">
    <property type="entry name" value="Ig_E-set"/>
</dbReference>
<dbReference type="SUPFAM" id="SSF81296">
    <property type="entry name" value="E set domains"/>
    <property type="match status" value="1"/>
</dbReference>
<evidence type="ECO:0000259" key="6">
    <source>
        <dbReference type="Pfam" id="PF03174"/>
    </source>
</evidence>
<dbReference type="InterPro" id="IPR017853">
    <property type="entry name" value="GH"/>
</dbReference>
<keyword evidence="8" id="KW-1185">Reference proteome</keyword>
<feature type="non-terminal residue" evidence="7">
    <location>
        <position position="1"/>
    </location>
</feature>
<evidence type="ECO:0000313" key="7">
    <source>
        <dbReference type="EMBL" id="WAR26470.1"/>
    </source>
</evidence>
<feature type="domain" description="Glycoside hydrolase family 20 catalytic" evidence="5">
    <location>
        <begin position="27"/>
        <end position="62"/>
    </location>
</feature>
<reference evidence="7" key="1">
    <citation type="submission" date="2022-11" db="EMBL/GenBank/DDBJ databases">
        <title>Centuries of genome instability and evolution in soft-shell clam transmissible cancer (bioRxiv).</title>
        <authorList>
            <person name="Hart S.F.M."/>
            <person name="Yonemitsu M.A."/>
            <person name="Giersch R.M."/>
            <person name="Beal B.F."/>
            <person name="Arriagada G."/>
            <person name="Davis B.W."/>
            <person name="Ostrander E.A."/>
            <person name="Goff S.P."/>
            <person name="Metzger M.J."/>
        </authorList>
    </citation>
    <scope>NUCLEOTIDE SEQUENCE</scope>
    <source>
        <strain evidence="7">MELC-2E11</strain>
        <tissue evidence="7">Siphon/mantle</tissue>
    </source>
</reference>
<dbReference type="Pfam" id="PF03174">
    <property type="entry name" value="CHB_HEX_C"/>
    <property type="match status" value="1"/>
</dbReference>
<dbReference type="Pfam" id="PF00728">
    <property type="entry name" value="Glyco_hydro_20"/>
    <property type="match status" value="1"/>
</dbReference>